<dbReference type="Pfam" id="PF00575">
    <property type="entry name" value="S1"/>
    <property type="match status" value="1"/>
</dbReference>
<dbReference type="InterPro" id="IPR012340">
    <property type="entry name" value="NA-bd_OB-fold"/>
</dbReference>
<dbReference type="GO" id="GO:0043489">
    <property type="term" value="P:RNA stabilization"/>
    <property type="evidence" value="ECO:0007669"/>
    <property type="project" value="TreeGrafter"/>
</dbReference>
<name>K1QLI6_MAGGI</name>
<accession>K1QLI6</accession>
<gene>
    <name evidence="2" type="ORF">CGI_10027403</name>
</gene>
<dbReference type="InterPro" id="IPR003029">
    <property type="entry name" value="S1_domain"/>
</dbReference>
<feature type="region of interest" description="Disordered" evidence="1">
    <location>
        <begin position="1"/>
        <end position="27"/>
    </location>
</feature>
<dbReference type="PANTHER" id="PTHR15838">
    <property type="entry name" value="NUCLEOLAR PROTEIN OF 40 KDA"/>
    <property type="match status" value="1"/>
</dbReference>
<protein>
    <submittedName>
        <fullName evidence="2">Nucleolar protein of 40 kDa</fullName>
    </submittedName>
</protein>
<feature type="compositionally biased region" description="Basic residues" evidence="1">
    <location>
        <begin position="219"/>
        <end position="232"/>
    </location>
</feature>
<feature type="compositionally biased region" description="Basic and acidic residues" evidence="1">
    <location>
        <begin position="1"/>
        <end position="10"/>
    </location>
</feature>
<dbReference type="Gene3D" id="2.40.50.140">
    <property type="entry name" value="Nucleic acid-binding proteins"/>
    <property type="match status" value="1"/>
</dbReference>
<evidence type="ECO:0000256" key="1">
    <source>
        <dbReference type="SAM" id="MobiDB-lite"/>
    </source>
</evidence>
<feature type="region of interest" description="Disordered" evidence="1">
    <location>
        <begin position="173"/>
        <end position="277"/>
    </location>
</feature>
<dbReference type="HOGENOM" id="CLU_068074_0_0_1"/>
<dbReference type="AlphaFoldDB" id="K1QLI6"/>
<dbReference type="SUPFAM" id="SSF50249">
    <property type="entry name" value="Nucleic acid-binding proteins"/>
    <property type="match status" value="1"/>
</dbReference>
<sequence>MKRAYSDREGGQSAGRRRHSDENEPLPQLHTIFYGEVASVQQYGVFVKIPGYRKQGLVHKSQMSKSRVEDPSEMLATGEKVYCKVISVENNKIGLSMKVVSQTSGRDEDSANVQSSMDLQKNRKFHKGERPKIELGAVLDTNCKKCGGHGHLAQDCFHVAGGKGYDLIEEEDEAFESHEKTPKPKSSKSKKKKNKKEKKSKKAKKRHHGSSESDEDSPRHKKLKKHKQRSRKSSSTTKKYFESPYIPMVPGPTISAKTLTVEKAPDKIPNPRPETET</sequence>
<organism evidence="2">
    <name type="scientific">Magallana gigas</name>
    <name type="common">Pacific oyster</name>
    <name type="synonym">Crassostrea gigas</name>
    <dbReference type="NCBI Taxonomy" id="29159"/>
    <lineage>
        <taxon>Eukaryota</taxon>
        <taxon>Metazoa</taxon>
        <taxon>Spiralia</taxon>
        <taxon>Lophotrochozoa</taxon>
        <taxon>Mollusca</taxon>
        <taxon>Bivalvia</taxon>
        <taxon>Autobranchia</taxon>
        <taxon>Pteriomorphia</taxon>
        <taxon>Ostreida</taxon>
        <taxon>Ostreoidea</taxon>
        <taxon>Ostreidae</taxon>
        <taxon>Magallana</taxon>
    </lineage>
</organism>
<reference evidence="2" key="1">
    <citation type="journal article" date="2012" name="Nature">
        <title>The oyster genome reveals stress adaptation and complexity of shell formation.</title>
        <authorList>
            <person name="Zhang G."/>
            <person name="Fang X."/>
            <person name="Guo X."/>
            <person name="Li L."/>
            <person name="Luo R."/>
            <person name="Xu F."/>
            <person name="Yang P."/>
            <person name="Zhang L."/>
            <person name="Wang X."/>
            <person name="Qi H."/>
            <person name="Xiong Z."/>
            <person name="Que H."/>
            <person name="Xie Y."/>
            <person name="Holland P.W."/>
            <person name="Paps J."/>
            <person name="Zhu Y."/>
            <person name="Wu F."/>
            <person name="Chen Y."/>
            <person name="Wang J."/>
            <person name="Peng C."/>
            <person name="Meng J."/>
            <person name="Yang L."/>
            <person name="Liu J."/>
            <person name="Wen B."/>
            <person name="Zhang N."/>
            <person name="Huang Z."/>
            <person name="Zhu Q."/>
            <person name="Feng Y."/>
            <person name="Mount A."/>
            <person name="Hedgecock D."/>
            <person name="Xu Z."/>
            <person name="Liu Y."/>
            <person name="Domazet-Loso T."/>
            <person name="Du Y."/>
            <person name="Sun X."/>
            <person name="Zhang S."/>
            <person name="Liu B."/>
            <person name="Cheng P."/>
            <person name="Jiang X."/>
            <person name="Li J."/>
            <person name="Fan D."/>
            <person name="Wang W."/>
            <person name="Fu W."/>
            <person name="Wang T."/>
            <person name="Wang B."/>
            <person name="Zhang J."/>
            <person name="Peng Z."/>
            <person name="Li Y."/>
            <person name="Li N."/>
            <person name="Wang J."/>
            <person name="Chen M."/>
            <person name="He Y."/>
            <person name="Tan F."/>
            <person name="Song X."/>
            <person name="Zheng Q."/>
            <person name="Huang R."/>
            <person name="Yang H."/>
            <person name="Du X."/>
            <person name="Chen L."/>
            <person name="Yang M."/>
            <person name="Gaffney P.M."/>
            <person name="Wang S."/>
            <person name="Luo L."/>
            <person name="She Z."/>
            <person name="Ming Y."/>
            <person name="Huang W."/>
            <person name="Zhang S."/>
            <person name="Huang B."/>
            <person name="Zhang Y."/>
            <person name="Qu T."/>
            <person name="Ni P."/>
            <person name="Miao G."/>
            <person name="Wang J."/>
            <person name="Wang Q."/>
            <person name="Steinberg C.E."/>
            <person name="Wang H."/>
            <person name="Li N."/>
            <person name="Qian L."/>
            <person name="Zhang G."/>
            <person name="Li Y."/>
            <person name="Yang H."/>
            <person name="Liu X."/>
            <person name="Wang J."/>
            <person name="Yin Y."/>
            <person name="Wang J."/>
        </authorList>
    </citation>
    <scope>NUCLEOTIDE SEQUENCE [LARGE SCALE GENOMIC DNA]</scope>
    <source>
        <strain evidence="2">05x7-T-G4-1.051#20</strain>
    </source>
</reference>
<dbReference type="PANTHER" id="PTHR15838:SF1">
    <property type="entry name" value="ZINC FINGER CCHC DOMAIN-CONTAINING PROTEIN 17"/>
    <property type="match status" value="1"/>
</dbReference>
<dbReference type="GO" id="GO:0008270">
    <property type="term" value="F:zinc ion binding"/>
    <property type="evidence" value="ECO:0007669"/>
    <property type="project" value="InterPro"/>
</dbReference>
<proteinExistence type="predicted"/>
<dbReference type="EMBL" id="JH819194">
    <property type="protein sequence ID" value="EKC29615.1"/>
    <property type="molecule type" value="Genomic_DNA"/>
</dbReference>
<dbReference type="SMART" id="SM00316">
    <property type="entry name" value="S1"/>
    <property type="match status" value="1"/>
</dbReference>
<evidence type="ECO:0000313" key="2">
    <source>
        <dbReference type="EMBL" id="EKC29615.1"/>
    </source>
</evidence>
<feature type="compositionally biased region" description="Pro residues" evidence="1">
    <location>
        <begin position="268"/>
        <end position="277"/>
    </location>
</feature>
<dbReference type="GO" id="GO:0003723">
    <property type="term" value="F:RNA binding"/>
    <property type="evidence" value="ECO:0007669"/>
    <property type="project" value="TreeGrafter"/>
</dbReference>
<dbReference type="PROSITE" id="PS50126">
    <property type="entry name" value="S1"/>
    <property type="match status" value="1"/>
</dbReference>
<dbReference type="InParanoid" id="K1QLI6"/>
<dbReference type="InterPro" id="IPR001878">
    <property type="entry name" value="Znf_CCHC"/>
</dbReference>
<feature type="compositionally biased region" description="Basic residues" evidence="1">
    <location>
        <begin position="183"/>
        <end position="208"/>
    </location>
</feature>
<dbReference type="PROSITE" id="PS50158">
    <property type="entry name" value="ZF_CCHC"/>
    <property type="match status" value="1"/>
</dbReference>